<evidence type="ECO:0000256" key="2">
    <source>
        <dbReference type="ARBA" id="ARBA00022741"/>
    </source>
</evidence>
<dbReference type="RefSeq" id="WP_092643010.1">
    <property type="nucleotide sequence ID" value="NZ_FNID01000043.1"/>
</dbReference>
<dbReference type="PROSITE" id="PS50893">
    <property type="entry name" value="ABC_TRANSPORTER_2"/>
    <property type="match status" value="1"/>
</dbReference>
<reference evidence="5 6" key="1">
    <citation type="submission" date="2016-10" db="EMBL/GenBank/DDBJ databases">
        <authorList>
            <person name="de Groot N.N."/>
        </authorList>
    </citation>
    <scope>NUCLEOTIDE SEQUENCE [LARGE SCALE GENOMIC DNA]</scope>
    <source>
        <strain evidence="5 6">CGMCC 1.5012</strain>
    </source>
</reference>
<proteinExistence type="predicted"/>
<keyword evidence="3 5" id="KW-0067">ATP-binding</keyword>
<evidence type="ECO:0000256" key="1">
    <source>
        <dbReference type="ARBA" id="ARBA00022448"/>
    </source>
</evidence>
<feature type="domain" description="ABC transporter" evidence="4">
    <location>
        <begin position="24"/>
        <end position="257"/>
    </location>
</feature>
<keyword evidence="1" id="KW-0813">Transport</keyword>
<evidence type="ECO:0000259" key="4">
    <source>
        <dbReference type="PROSITE" id="PS50893"/>
    </source>
</evidence>
<gene>
    <name evidence="5" type="ORF">SAMN05192585_1437</name>
</gene>
<sequence>MAIIEVSGLTKTFEYYKKQEGLSASLRGLIHREKLLKEAVKGIDFTIERGEMVGFLGPNGAGKTTTLKMLSGILFPTGGKASVMGYVPWERKKAFKMRFAIVMGQKSQLWWDLPASESLALNRHIYELDEAAYRRSVDELTELLDVKDLLGVQVRRLSLGERMKMELIASLLHKPEVMFLDEPTIGLDLISQQRIRDFLRYYNTQTQTTVILTSHYTSDIQDLCKRTIVIGDGQLVYDGPLMQINSLFGDRKLLKISLSEPIDCEQLNRFGTVRSCDSLQAVLEVDRGSVRETASEVLEKLPVVDFNIEDIPIEEGITHLYQRGLDHAHT</sequence>
<dbReference type="Gene3D" id="3.40.50.300">
    <property type="entry name" value="P-loop containing nucleotide triphosphate hydrolases"/>
    <property type="match status" value="1"/>
</dbReference>
<keyword evidence="6" id="KW-1185">Reference proteome</keyword>
<dbReference type="InterPro" id="IPR003439">
    <property type="entry name" value="ABC_transporter-like_ATP-bd"/>
</dbReference>
<dbReference type="AlphaFoldDB" id="A0A1H0FSW6"/>
<dbReference type="EMBL" id="FNID01000043">
    <property type="protein sequence ID" value="SDN97652.1"/>
    <property type="molecule type" value="Genomic_DNA"/>
</dbReference>
<dbReference type="GO" id="GO:0016887">
    <property type="term" value="F:ATP hydrolysis activity"/>
    <property type="evidence" value="ECO:0007669"/>
    <property type="project" value="InterPro"/>
</dbReference>
<dbReference type="InterPro" id="IPR027417">
    <property type="entry name" value="P-loop_NTPase"/>
</dbReference>
<dbReference type="InterPro" id="IPR050763">
    <property type="entry name" value="ABC_transporter_ATP-binding"/>
</dbReference>
<dbReference type="Pfam" id="PF00005">
    <property type="entry name" value="ABC_tran"/>
    <property type="match status" value="1"/>
</dbReference>
<protein>
    <submittedName>
        <fullName evidence="5">ABC-2 type transport system ATP-binding protein</fullName>
    </submittedName>
</protein>
<dbReference type="PANTHER" id="PTHR42711">
    <property type="entry name" value="ABC TRANSPORTER ATP-BINDING PROTEIN"/>
    <property type="match status" value="1"/>
</dbReference>
<dbReference type="PANTHER" id="PTHR42711:SF4">
    <property type="entry name" value="ABC TRANSPORTER RELATED"/>
    <property type="match status" value="1"/>
</dbReference>
<evidence type="ECO:0000313" key="5">
    <source>
        <dbReference type="EMBL" id="SDN97652.1"/>
    </source>
</evidence>
<name>A0A1H0FSW6_9FIRM</name>
<dbReference type="SMART" id="SM00382">
    <property type="entry name" value="AAA"/>
    <property type="match status" value="1"/>
</dbReference>
<accession>A0A1H0FSW6</accession>
<evidence type="ECO:0000313" key="6">
    <source>
        <dbReference type="Proteomes" id="UP000199182"/>
    </source>
</evidence>
<dbReference type="STRING" id="258515.SAMN05192585_1437"/>
<dbReference type="Proteomes" id="UP000199182">
    <property type="component" value="Unassembled WGS sequence"/>
</dbReference>
<organism evidence="5 6">
    <name type="scientific">Acetanaerobacterium elongatum</name>
    <dbReference type="NCBI Taxonomy" id="258515"/>
    <lineage>
        <taxon>Bacteria</taxon>
        <taxon>Bacillati</taxon>
        <taxon>Bacillota</taxon>
        <taxon>Clostridia</taxon>
        <taxon>Eubacteriales</taxon>
        <taxon>Oscillospiraceae</taxon>
        <taxon>Acetanaerobacterium</taxon>
    </lineage>
</organism>
<dbReference type="InterPro" id="IPR017871">
    <property type="entry name" value="ABC_transporter-like_CS"/>
</dbReference>
<evidence type="ECO:0000256" key="3">
    <source>
        <dbReference type="ARBA" id="ARBA00022840"/>
    </source>
</evidence>
<keyword evidence="2" id="KW-0547">Nucleotide-binding</keyword>
<dbReference type="SUPFAM" id="SSF52540">
    <property type="entry name" value="P-loop containing nucleoside triphosphate hydrolases"/>
    <property type="match status" value="1"/>
</dbReference>
<dbReference type="GO" id="GO:0005524">
    <property type="term" value="F:ATP binding"/>
    <property type="evidence" value="ECO:0007669"/>
    <property type="project" value="UniProtKB-KW"/>
</dbReference>
<dbReference type="InterPro" id="IPR003593">
    <property type="entry name" value="AAA+_ATPase"/>
</dbReference>
<dbReference type="OrthoDB" id="9804819at2"/>
<dbReference type="PROSITE" id="PS00211">
    <property type="entry name" value="ABC_TRANSPORTER_1"/>
    <property type="match status" value="1"/>
</dbReference>